<sequence>MLFLISIISLIKNGLLQFVYYNDKITTSYIIIRYVQNYSNNLIRFSIWFLIIERIFATKARKTYEKNKNTLVIIALLTLNFSFAGIFTNLRNIIPIINQNFHQFLFAMDVPLIISLVVLRFINRTIRRHENSVLLNLTEKYQIIENIKSISKIILTVCVFVLLSILDLCIFSLINEDIIDYQLKTLINFLIKSVVYSLITLHLIYSTIKSDNKKNYINIFLKSIFFKSRRNKIFVSGNNLQQPSAHHIKNIDGIELVNTGTQENYFSIFEKVWK</sequence>
<feature type="transmembrane region" description="Helical" evidence="5">
    <location>
        <begin position="101"/>
        <end position="122"/>
    </location>
</feature>
<reference evidence="8" key="1">
    <citation type="submission" date="2015-08" db="UniProtKB">
        <authorList>
            <consortium name="WormBaseParasite"/>
        </authorList>
    </citation>
    <scope>IDENTIFICATION</scope>
</reference>
<accession>A0A0K0ERK8</accession>
<dbReference type="Pfam" id="PF10292">
    <property type="entry name" value="7TM_GPCR_Srab"/>
    <property type="match status" value="1"/>
</dbReference>
<evidence type="ECO:0000256" key="6">
    <source>
        <dbReference type="SAM" id="SignalP"/>
    </source>
</evidence>
<dbReference type="PANTHER" id="PTHR47518:SF8">
    <property type="entry name" value="G PROTEIN-COUPLED RECEPTOR"/>
    <property type="match status" value="1"/>
</dbReference>
<dbReference type="WBParaSite" id="TCONS_00004632.p1">
    <property type="protein sequence ID" value="TCONS_00004632.p1"/>
    <property type="gene ID" value="XLOC_002394"/>
</dbReference>
<dbReference type="InterPro" id="IPR019408">
    <property type="entry name" value="7TM_GPCR_serpentine_rcpt_Srab"/>
</dbReference>
<organism evidence="8">
    <name type="scientific">Strongyloides stercoralis</name>
    <name type="common">Threadworm</name>
    <dbReference type="NCBI Taxonomy" id="6248"/>
    <lineage>
        <taxon>Eukaryota</taxon>
        <taxon>Metazoa</taxon>
        <taxon>Ecdysozoa</taxon>
        <taxon>Nematoda</taxon>
        <taxon>Chromadorea</taxon>
        <taxon>Rhabditida</taxon>
        <taxon>Tylenchina</taxon>
        <taxon>Panagrolaimomorpha</taxon>
        <taxon>Strongyloidoidea</taxon>
        <taxon>Strongyloididae</taxon>
        <taxon>Strongyloides</taxon>
    </lineage>
</organism>
<keyword evidence="2 5" id="KW-0812">Transmembrane</keyword>
<evidence type="ECO:0000256" key="1">
    <source>
        <dbReference type="ARBA" id="ARBA00004141"/>
    </source>
</evidence>
<evidence type="ECO:0000256" key="3">
    <source>
        <dbReference type="ARBA" id="ARBA00022989"/>
    </source>
</evidence>
<dbReference type="AlphaFoldDB" id="A0A0K0ERK8"/>
<evidence type="ECO:0000256" key="5">
    <source>
        <dbReference type="SAM" id="Phobius"/>
    </source>
</evidence>
<evidence type="ECO:0000313" key="8">
    <source>
        <dbReference type="WBParaSite" id="SSTP_0001208800.1"/>
    </source>
</evidence>
<evidence type="ECO:0000256" key="2">
    <source>
        <dbReference type="ARBA" id="ARBA00022692"/>
    </source>
</evidence>
<feature type="transmembrane region" description="Helical" evidence="5">
    <location>
        <begin position="69"/>
        <end position="89"/>
    </location>
</feature>
<feature type="transmembrane region" description="Helical" evidence="5">
    <location>
        <begin position="153"/>
        <end position="174"/>
    </location>
</feature>
<evidence type="ECO:0000313" key="7">
    <source>
        <dbReference type="Proteomes" id="UP000035681"/>
    </source>
</evidence>
<keyword evidence="6" id="KW-0732">Signal</keyword>
<keyword evidence="7" id="KW-1185">Reference proteome</keyword>
<dbReference type="Proteomes" id="UP000035681">
    <property type="component" value="Unplaced"/>
</dbReference>
<comment type="subcellular location">
    <subcellularLocation>
        <location evidence="1">Membrane</location>
        <topology evidence="1">Multi-pass membrane protein</topology>
    </subcellularLocation>
</comment>
<protein>
    <submittedName>
        <fullName evidence="9">G-protein coupled receptors family 1 profile domain-containing protein</fullName>
    </submittedName>
    <submittedName>
        <fullName evidence="8">G_PROTEIN_RECEP_F1_2 domain-containing protein</fullName>
    </submittedName>
</protein>
<dbReference type="GO" id="GO:0016020">
    <property type="term" value="C:membrane"/>
    <property type="evidence" value="ECO:0007669"/>
    <property type="project" value="UniProtKB-SubCell"/>
</dbReference>
<evidence type="ECO:0000313" key="9">
    <source>
        <dbReference type="WBParaSite" id="TCONS_00004632.p1"/>
    </source>
</evidence>
<feature type="signal peptide" evidence="6">
    <location>
        <begin position="1"/>
        <end position="16"/>
    </location>
</feature>
<keyword evidence="4 5" id="KW-0472">Membrane</keyword>
<feature type="transmembrane region" description="Helical" evidence="5">
    <location>
        <begin position="186"/>
        <end position="205"/>
    </location>
</feature>
<evidence type="ECO:0000256" key="4">
    <source>
        <dbReference type="ARBA" id="ARBA00023136"/>
    </source>
</evidence>
<dbReference type="PANTHER" id="PTHR47518">
    <property type="entry name" value="SERPENTINE RECEPTOR CLASS EPSILON-13-RELATED"/>
    <property type="match status" value="1"/>
</dbReference>
<proteinExistence type="predicted"/>
<dbReference type="WBParaSite" id="SSTP_0001208800.1">
    <property type="protein sequence ID" value="SSTP_0001208800.1"/>
    <property type="gene ID" value="SSTP_0001208800"/>
</dbReference>
<dbReference type="InterPro" id="IPR052854">
    <property type="entry name" value="Serpentine_rcpt_epsilon"/>
</dbReference>
<feature type="transmembrane region" description="Helical" evidence="5">
    <location>
        <begin position="41"/>
        <end position="57"/>
    </location>
</feature>
<keyword evidence="3 5" id="KW-1133">Transmembrane helix</keyword>
<name>A0A0K0ERK8_STRER</name>
<feature type="chain" id="PRO_5005328520" evidence="6">
    <location>
        <begin position="17"/>
        <end position="274"/>
    </location>
</feature>